<dbReference type="InterPro" id="IPR036873">
    <property type="entry name" value="Rhodanese-like_dom_sf"/>
</dbReference>
<dbReference type="Pfam" id="PF00581">
    <property type="entry name" value="Rhodanese"/>
    <property type="match status" value="2"/>
</dbReference>
<protein>
    <recommendedName>
        <fullName evidence="2">Sulfurtransferase</fullName>
    </recommendedName>
</protein>
<dbReference type="SUPFAM" id="SSF52821">
    <property type="entry name" value="Rhodanese/Cell cycle control phosphatase"/>
    <property type="match status" value="2"/>
</dbReference>
<evidence type="ECO:0000256" key="1">
    <source>
        <dbReference type="ARBA" id="ARBA00022737"/>
    </source>
</evidence>
<feature type="domain" description="Rhodanese" evidence="3">
    <location>
        <begin position="159"/>
        <end position="272"/>
    </location>
</feature>
<feature type="domain" description="Rhodanese" evidence="3">
    <location>
        <begin position="20"/>
        <end position="128"/>
    </location>
</feature>
<dbReference type="PANTHER" id="PTHR43855:SF1">
    <property type="entry name" value="THIOSULFATE SULFURTRANSFERASE"/>
    <property type="match status" value="1"/>
</dbReference>
<comment type="caution">
    <text evidence="4">The sequence shown here is derived from an EMBL/GenBank/DDBJ whole genome shotgun (WGS) entry which is preliminary data.</text>
</comment>
<reference evidence="4 5" key="1">
    <citation type="submission" date="2006-02" db="EMBL/GenBank/DDBJ databases">
        <authorList>
            <person name="Waterbury J."/>
            <person name="Ferriera S."/>
            <person name="Johnson J."/>
            <person name="Kravitz S."/>
            <person name="Halpern A."/>
            <person name="Remington K."/>
            <person name="Beeson K."/>
            <person name="Tran B."/>
            <person name="Rogers Y.-H."/>
            <person name="Friedman R."/>
            <person name="Venter J.C."/>
        </authorList>
    </citation>
    <scope>NUCLEOTIDE SEQUENCE [LARGE SCALE GENOMIC DNA]</scope>
    <source>
        <strain evidence="4 5">Nb-231</strain>
    </source>
</reference>
<dbReference type="InterPro" id="IPR001763">
    <property type="entry name" value="Rhodanese-like_dom"/>
</dbReference>
<dbReference type="RefSeq" id="WP_004999647.1">
    <property type="nucleotide sequence ID" value="NZ_CH672427.1"/>
</dbReference>
<dbReference type="OrthoDB" id="9781034at2"/>
<dbReference type="AlphaFoldDB" id="A4BVC1"/>
<keyword evidence="2 4" id="KW-0808">Transferase</keyword>
<dbReference type="SMART" id="SM00450">
    <property type="entry name" value="RHOD"/>
    <property type="match status" value="2"/>
</dbReference>
<dbReference type="PROSITE" id="PS00683">
    <property type="entry name" value="RHODANESE_2"/>
    <property type="match status" value="1"/>
</dbReference>
<evidence type="ECO:0000313" key="5">
    <source>
        <dbReference type="Proteomes" id="UP000003374"/>
    </source>
</evidence>
<dbReference type="CDD" id="cd01448">
    <property type="entry name" value="TST_Repeat_1"/>
    <property type="match status" value="1"/>
</dbReference>
<dbReference type="HOGENOM" id="CLU_031618_1_7_6"/>
<name>A4BVC1_9GAMM</name>
<keyword evidence="1" id="KW-0677">Repeat</keyword>
<dbReference type="PROSITE" id="PS50206">
    <property type="entry name" value="RHODANESE_3"/>
    <property type="match status" value="2"/>
</dbReference>
<dbReference type="EMBL" id="AAOF01000025">
    <property type="protein sequence ID" value="EAR20306.1"/>
    <property type="molecule type" value="Genomic_DNA"/>
</dbReference>
<evidence type="ECO:0000313" key="4">
    <source>
        <dbReference type="EMBL" id="EAR20306.1"/>
    </source>
</evidence>
<dbReference type="Gene3D" id="3.40.250.10">
    <property type="entry name" value="Rhodanese-like domain"/>
    <property type="match status" value="2"/>
</dbReference>
<dbReference type="eggNOG" id="COG2897">
    <property type="taxonomic scope" value="Bacteria"/>
</dbReference>
<evidence type="ECO:0000256" key="2">
    <source>
        <dbReference type="RuleBase" id="RU000507"/>
    </source>
</evidence>
<sequence length="274" mass="30881">MTDHLLPLLVEPEELERHLANPRLLLIDLSSPQTDNIGHIPGAVQLDYSALVRGEPPAVGRLPDEAHLTELFSALGLTEERHVVAYDDERNARASRLLWTLDVLGHFSYSLLNGGLRAWRAEQRPLESTPRAPVPSTYRAKLRNPAARADRDYILQHLDDAHTLVLDVRSPAEYRGEELRSLRGGHIPGAVNFEWTQAIDPENHLRLRPPAELREQLNERGITPDKAIITHCQSHQRSAHTFIVLKSLGYPQVRGYDGSWSEWGNDADLPIEVD</sequence>
<dbReference type="PANTHER" id="PTHR43855">
    <property type="entry name" value="THIOSULFATE SULFURTRANSFERASE"/>
    <property type="match status" value="1"/>
</dbReference>
<organism evidence="4 5">
    <name type="scientific">Nitrococcus mobilis Nb-231</name>
    <dbReference type="NCBI Taxonomy" id="314278"/>
    <lineage>
        <taxon>Bacteria</taxon>
        <taxon>Pseudomonadati</taxon>
        <taxon>Pseudomonadota</taxon>
        <taxon>Gammaproteobacteria</taxon>
        <taxon>Chromatiales</taxon>
        <taxon>Ectothiorhodospiraceae</taxon>
        <taxon>Nitrococcus</taxon>
    </lineage>
</organism>
<dbReference type="CDD" id="cd01449">
    <property type="entry name" value="TST_Repeat_2"/>
    <property type="match status" value="1"/>
</dbReference>
<evidence type="ECO:0000259" key="3">
    <source>
        <dbReference type="PROSITE" id="PS50206"/>
    </source>
</evidence>
<keyword evidence="5" id="KW-1185">Reference proteome</keyword>
<accession>A4BVC1</accession>
<dbReference type="GO" id="GO:0004792">
    <property type="term" value="F:thiosulfate-cyanide sulfurtransferase activity"/>
    <property type="evidence" value="ECO:0007669"/>
    <property type="project" value="InterPro"/>
</dbReference>
<dbReference type="InterPro" id="IPR001307">
    <property type="entry name" value="Thiosulphate_STrfase_CS"/>
</dbReference>
<proteinExistence type="predicted"/>
<dbReference type="InterPro" id="IPR051126">
    <property type="entry name" value="Thiosulfate_sulfurtransferase"/>
</dbReference>
<gene>
    <name evidence="4" type="ORF">NB231_02900</name>
</gene>
<dbReference type="Proteomes" id="UP000003374">
    <property type="component" value="Unassembled WGS sequence"/>
</dbReference>
<dbReference type="STRING" id="314278.NB231_02900"/>